<keyword evidence="8" id="KW-1185">Reference proteome</keyword>
<evidence type="ECO:0000256" key="2">
    <source>
        <dbReference type="ARBA" id="ARBA00022692"/>
    </source>
</evidence>
<keyword evidence="3" id="KW-1133">Transmembrane helix</keyword>
<dbReference type="AlphaFoldDB" id="A0A5J5CPN1"/>
<evidence type="ECO:0000256" key="3">
    <source>
        <dbReference type="ARBA" id="ARBA00022989"/>
    </source>
</evidence>
<accession>A0A5J5CPN1</accession>
<organism evidence="7 8">
    <name type="scientific">Etheostoma spectabile</name>
    <name type="common">orangethroat darter</name>
    <dbReference type="NCBI Taxonomy" id="54343"/>
    <lineage>
        <taxon>Eukaryota</taxon>
        <taxon>Metazoa</taxon>
        <taxon>Chordata</taxon>
        <taxon>Craniata</taxon>
        <taxon>Vertebrata</taxon>
        <taxon>Euteleostomi</taxon>
        <taxon>Actinopterygii</taxon>
        <taxon>Neopterygii</taxon>
        <taxon>Teleostei</taxon>
        <taxon>Neoteleostei</taxon>
        <taxon>Acanthomorphata</taxon>
        <taxon>Eupercaria</taxon>
        <taxon>Perciformes</taxon>
        <taxon>Percoidei</taxon>
        <taxon>Percidae</taxon>
        <taxon>Etheostomatinae</taxon>
        <taxon>Etheostoma</taxon>
    </lineage>
</organism>
<evidence type="ECO:0000256" key="4">
    <source>
        <dbReference type="ARBA" id="ARBA00023136"/>
    </source>
</evidence>
<sequence>MERKATKTLAIVLGVFLLCWSPLFLCITVSPFTNDSVPVPVIETLNWLALAKTLASQALHQRRDLLVELVEGQPVALEVLRSGQTWDTKPSPCQKERKRTNYHGGSLANDGGTPSPSSQR</sequence>
<feature type="region of interest" description="Disordered" evidence="5">
    <location>
        <begin position="85"/>
        <end position="120"/>
    </location>
</feature>
<keyword evidence="4" id="KW-0472">Membrane</keyword>
<comment type="subcellular location">
    <subcellularLocation>
        <location evidence="1">Membrane</location>
    </subcellularLocation>
</comment>
<feature type="domain" description="G-protein coupled receptors family 1 profile" evidence="6">
    <location>
        <begin position="1"/>
        <end position="60"/>
    </location>
</feature>
<dbReference type="EMBL" id="VOFY01000018">
    <property type="protein sequence ID" value="KAA8583424.1"/>
    <property type="molecule type" value="Genomic_DNA"/>
</dbReference>
<dbReference type="InterPro" id="IPR017452">
    <property type="entry name" value="GPCR_Rhodpsn_7TM"/>
</dbReference>
<keyword evidence="2" id="KW-0812">Transmembrane</keyword>
<protein>
    <recommendedName>
        <fullName evidence="6">G-protein coupled receptors family 1 profile domain-containing protein</fullName>
    </recommendedName>
</protein>
<evidence type="ECO:0000256" key="1">
    <source>
        <dbReference type="ARBA" id="ARBA00004370"/>
    </source>
</evidence>
<dbReference type="Proteomes" id="UP000327493">
    <property type="component" value="Chromosome 18"/>
</dbReference>
<dbReference type="GO" id="GO:0016020">
    <property type="term" value="C:membrane"/>
    <property type="evidence" value="ECO:0007669"/>
    <property type="project" value="UniProtKB-SubCell"/>
</dbReference>
<proteinExistence type="predicted"/>
<evidence type="ECO:0000259" key="6">
    <source>
        <dbReference type="PROSITE" id="PS50262"/>
    </source>
</evidence>
<evidence type="ECO:0000256" key="5">
    <source>
        <dbReference type="SAM" id="MobiDB-lite"/>
    </source>
</evidence>
<comment type="caution">
    <text evidence="7">The sequence shown here is derived from an EMBL/GenBank/DDBJ whole genome shotgun (WGS) entry which is preliminary data.</text>
</comment>
<evidence type="ECO:0000313" key="8">
    <source>
        <dbReference type="Proteomes" id="UP000327493"/>
    </source>
</evidence>
<gene>
    <name evidence="7" type="ORF">FQN60_015970</name>
</gene>
<dbReference type="PROSITE" id="PS50262">
    <property type="entry name" value="G_PROTEIN_RECEP_F1_2"/>
    <property type="match status" value="1"/>
</dbReference>
<dbReference type="Gene3D" id="1.20.1070.10">
    <property type="entry name" value="Rhodopsin 7-helix transmembrane proteins"/>
    <property type="match status" value="1"/>
</dbReference>
<dbReference type="SUPFAM" id="SSF81321">
    <property type="entry name" value="Family A G protein-coupled receptor-like"/>
    <property type="match status" value="1"/>
</dbReference>
<evidence type="ECO:0000313" key="7">
    <source>
        <dbReference type="EMBL" id="KAA8583424.1"/>
    </source>
</evidence>
<name>A0A5J5CPN1_9PERO</name>
<reference evidence="7 8" key="1">
    <citation type="submission" date="2019-08" db="EMBL/GenBank/DDBJ databases">
        <title>A chromosome-level genome assembly, high-density linkage maps, and genome scans reveal the genomic architecture of hybrid incompatibilities underlying speciation via character displacement in darters (Percidae: Etheostominae).</title>
        <authorList>
            <person name="Moran R.L."/>
            <person name="Catchen J.M."/>
            <person name="Fuller R.C."/>
        </authorList>
    </citation>
    <scope>NUCLEOTIDE SEQUENCE [LARGE SCALE GENOMIC DNA]</scope>
    <source>
        <strain evidence="7">EspeVRDwgs_2016</strain>
        <tissue evidence="7">Muscle</tissue>
    </source>
</reference>